<dbReference type="EMBL" id="CP004387">
    <property type="protein sequence ID" value="AJD48706.1"/>
    <property type="molecule type" value="Genomic_DNA"/>
</dbReference>
<accession>A0A0B4XNM6</accession>
<gene>
    <name evidence="1" type="ORF">S7S_11470</name>
</gene>
<sequence length="474" mass="52081">MLWVLEPLFIEKSGEFTVWELYLLASLICSFGDKPSCSTVADLARWFGMSNAKLIEARNGLEKKGLITIERILATASNKQIGLSLRGRSRKGLRINRTGIKSFLGLRRFRELPDEAGNVSADQRLLQVCRSLFTGGEQSISKETVPRGGRTGMDERLQLEGKVLLAILWAKADDKGVVTGLGRADLGRLAGLSPGQVESQVAKLKRLGYVTAWVAGRSCKGLFGLGAGVLFLNAGLPETGSRPLLPKVTKVSHSDVLAQFSSLVATAESVRTLEGKLRGAVRDNGAELSQLSTYANACYDLWDKVCYFCPSDSSLPPPMEAKERDQAELESQIEQIWHNRVRVDRVFLDAPVGAIMRYQRNRLIVYAGKLYDSGPSAVDQSPVQEEWTDLVRVIREEAVPKRIGLTETQSTWVAGLLFGIAWRLAAEAKHKVAAREEPRSEQMPSHVIRIIPADTAYGYAVEHYGHQDNGGSSA</sequence>
<proteinExistence type="predicted"/>
<dbReference type="AlphaFoldDB" id="A0A0B4XNM6"/>
<dbReference type="KEGG" id="apac:S7S_11470"/>
<protein>
    <submittedName>
        <fullName evidence="1">Uncharacterized protein</fullName>
    </submittedName>
</protein>
<reference evidence="1 2" key="1">
    <citation type="journal article" date="2012" name="J. Bacteriol.">
        <title>Genome sequence of an alkane-degrading bacterium, Alcanivorax pacificus type strain W11-5, isolated from deep sea sediment.</title>
        <authorList>
            <person name="Lai Q."/>
            <person name="Shao Z."/>
        </authorList>
    </citation>
    <scope>NUCLEOTIDE SEQUENCE [LARGE SCALE GENOMIC DNA]</scope>
    <source>
        <strain evidence="1 2">W11-5</strain>
    </source>
</reference>
<dbReference type="HOGENOM" id="CLU_575746_0_0_6"/>
<organism evidence="1 2">
    <name type="scientific">Isoalcanivorax pacificus W11-5</name>
    <dbReference type="NCBI Taxonomy" id="391936"/>
    <lineage>
        <taxon>Bacteria</taxon>
        <taxon>Pseudomonadati</taxon>
        <taxon>Pseudomonadota</taxon>
        <taxon>Gammaproteobacteria</taxon>
        <taxon>Oceanospirillales</taxon>
        <taxon>Alcanivoracaceae</taxon>
        <taxon>Isoalcanivorax</taxon>
    </lineage>
</organism>
<evidence type="ECO:0000313" key="2">
    <source>
        <dbReference type="Proteomes" id="UP000006764"/>
    </source>
</evidence>
<dbReference type="Proteomes" id="UP000006764">
    <property type="component" value="Chromosome"/>
</dbReference>
<keyword evidence="2" id="KW-1185">Reference proteome</keyword>
<name>A0A0B4XNM6_9GAMM</name>
<evidence type="ECO:0000313" key="1">
    <source>
        <dbReference type="EMBL" id="AJD48706.1"/>
    </source>
</evidence>
<dbReference type="STRING" id="391936.S7S_11470"/>